<sequence length="92" mass="10384">MFIIPNILRIQSLSFDNSNHNYPSDQLITIILRTNVMFRILCHLSANLSFGPTIFRSNNGSVKLVSFGQIYGSTNKHPSTTTMFRVATSFDN</sequence>
<evidence type="ECO:0000313" key="2">
    <source>
        <dbReference type="Proteomes" id="UP000215914"/>
    </source>
</evidence>
<gene>
    <name evidence="1" type="ORF">HannXRQ_Chr13g0409291</name>
</gene>
<dbReference type="EMBL" id="CM007902">
    <property type="protein sequence ID" value="OTG02100.1"/>
    <property type="molecule type" value="Genomic_DNA"/>
</dbReference>
<dbReference type="AlphaFoldDB" id="A0A251STG0"/>
<keyword evidence="2" id="KW-1185">Reference proteome</keyword>
<name>A0A251STG0_HELAN</name>
<evidence type="ECO:0000313" key="1">
    <source>
        <dbReference type="EMBL" id="OTG02100.1"/>
    </source>
</evidence>
<accession>A0A251STG0</accession>
<dbReference type="InParanoid" id="A0A251STG0"/>
<dbReference type="Proteomes" id="UP000215914">
    <property type="component" value="Chromosome 13"/>
</dbReference>
<reference evidence="2" key="1">
    <citation type="journal article" date="2017" name="Nature">
        <title>The sunflower genome provides insights into oil metabolism, flowering and Asterid evolution.</title>
        <authorList>
            <person name="Badouin H."/>
            <person name="Gouzy J."/>
            <person name="Grassa C.J."/>
            <person name="Murat F."/>
            <person name="Staton S.E."/>
            <person name="Cottret L."/>
            <person name="Lelandais-Briere C."/>
            <person name="Owens G.L."/>
            <person name="Carrere S."/>
            <person name="Mayjonade B."/>
            <person name="Legrand L."/>
            <person name="Gill N."/>
            <person name="Kane N.C."/>
            <person name="Bowers J.E."/>
            <person name="Hubner S."/>
            <person name="Bellec A."/>
            <person name="Berard A."/>
            <person name="Berges H."/>
            <person name="Blanchet N."/>
            <person name="Boniface M.C."/>
            <person name="Brunel D."/>
            <person name="Catrice O."/>
            <person name="Chaidir N."/>
            <person name="Claudel C."/>
            <person name="Donnadieu C."/>
            <person name="Faraut T."/>
            <person name="Fievet G."/>
            <person name="Helmstetter N."/>
            <person name="King M."/>
            <person name="Knapp S.J."/>
            <person name="Lai Z."/>
            <person name="Le Paslier M.C."/>
            <person name="Lippi Y."/>
            <person name="Lorenzon L."/>
            <person name="Mandel J.R."/>
            <person name="Marage G."/>
            <person name="Marchand G."/>
            <person name="Marquand E."/>
            <person name="Bret-Mestries E."/>
            <person name="Morien E."/>
            <person name="Nambeesan S."/>
            <person name="Nguyen T."/>
            <person name="Pegot-Espagnet P."/>
            <person name="Pouilly N."/>
            <person name="Raftis F."/>
            <person name="Sallet E."/>
            <person name="Schiex T."/>
            <person name="Thomas J."/>
            <person name="Vandecasteele C."/>
            <person name="Vares D."/>
            <person name="Vear F."/>
            <person name="Vautrin S."/>
            <person name="Crespi M."/>
            <person name="Mangin B."/>
            <person name="Burke J.M."/>
            <person name="Salse J."/>
            <person name="Munos S."/>
            <person name="Vincourt P."/>
            <person name="Rieseberg L.H."/>
            <person name="Langlade N.B."/>
        </authorList>
    </citation>
    <scope>NUCLEOTIDE SEQUENCE [LARGE SCALE GENOMIC DNA]</scope>
    <source>
        <strain evidence="2">cv. SF193</strain>
    </source>
</reference>
<organism evidence="1 2">
    <name type="scientific">Helianthus annuus</name>
    <name type="common">Common sunflower</name>
    <dbReference type="NCBI Taxonomy" id="4232"/>
    <lineage>
        <taxon>Eukaryota</taxon>
        <taxon>Viridiplantae</taxon>
        <taxon>Streptophyta</taxon>
        <taxon>Embryophyta</taxon>
        <taxon>Tracheophyta</taxon>
        <taxon>Spermatophyta</taxon>
        <taxon>Magnoliopsida</taxon>
        <taxon>eudicotyledons</taxon>
        <taxon>Gunneridae</taxon>
        <taxon>Pentapetalae</taxon>
        <taxon>asterids</taxon>
        <taxon>campanulids</taxon>
        <taxon>Asterales</taxon>
        <taxon>Asteraceae</taxon>
        <taxon>Asteroideae</taxon>
        <taxon>Heliantheae alliance</taxon>
        <taxon>Heliantheae</taxon>
        <taxon>Helianthus</taxon>
    </lineage>
</organism>
<protein>
    <submittedName>
        <fullName evidence="1">Uncharacterized protein</fullName>
    </submittedName>
</protein>
<proteinExistence type="predicted"/>